<dbReference type="AlphaFoldDB" id="A0A7W9M0G7"/>
<accession>A0A7W9M0G7</accession>
<name>A0A7W9M0G7_9PSEU</name>
<dbReference type="EMBL" id="JACHMO010000001">
    <property type="protein sequence ID" value="MBB5802753.1"/>
    <property type="molecule type" value="Genomic_DNA"/>
</dbReference>
<reference evidence="1 2" key="1">
    <citation type="submission" date="2020-08" db="EMBL/GenBank/DDBJ databases">
        <title>Sequencing the genomes of 1000 actinobacteria strains.</title>
        <authorList>
            <person name="Klenk H.-P."/>
        </authorList>
    </citation>
    <scope>NUCLEOTIDE SEQUENCE [LARGE SCALE GENOMIC DNA]</scope>
    <source>
        <strain evidence="1 2">DSM 45486</strain>
    </source>
</reference>
<keyword evidence="2" id="KW-1185">Reference proteome</keyword>
<proteinExistence type="predicted"/>
<gene>
    <name evidence="1" type="ORF">F4560_002521</name>
</gene>
<dbReference type="Pfam" id="PF10604">
    <property type="entry name" value="Polyketide_cyc2"/>
    <property type="match status" value="1"/>
</dbReference>
<evidence type="ECO:0000313" key="2">
    <source>
        <dbReference type="Proteomes" id="UP000552097"/>
    </source>
</evidence>
<dbReference type="InterPro" id="IPR023393">
    <property type="entry name" value="START-like_dom_sf"/>
</dbReference>
<dbReference type="Proteomes" id="UP000552097">
    <property type="component" value="Unassembled WGS sequence"/>
</dbReference>
<organism evidence="1 2">
    <name type="scientific">Saccharothrix ecbatanensis</name>
    <dbReference type="NCBI Taxonomy" id="1105145"/>
    <lineage>
        <taxon>Bacteria</taxon>
        <taxon>Bacillati</taxon>
        <taxon>Actinomycetota</taxon>
        <taxon>Actinomycetes</taxon>
        <taxon>Pseudonocardiales</taxon>
        <taxon>Pseudonocardiaceae</taxon>
        <taxon>Saccharothrix</taxon>
    </lineage>
</organism>
<dbReference type="InterPro" id="IPR019587">
    <property type="entry name" value="Polyketide_cyclase/dehydratase"/>
</dbReference>
<sequence>MTEPNARAHVEVGATADEVYALVSDLPGMSEMAEEYSGGRWLAPATGPAVGARFVGSNRRGFRVWRTVSTVTDAEPTRFAFDVRALGLSVARWQYDIEPTDTGCRVTESTWDRRPAWMRPLSVLATGVRDRSAENQRNIESTLARLKVAAEGLRHVD</sequence>
<dbReference type="SUPFAM" id="SSF55961">
    <property type="entry name" value="Bet v1-like"/>
    <property type="match status" value="1"/>
</dbReference>
<evidence type="ECO:0008006" key="3">
    <source>
        <dbReference type="Google" id="ProtNLM"/>
    </source>
</evidence>
<protein>
    <recommendedName>
        <fullName evidence="3">Polyketide cyclase/dehydrase/lipid transport protein</fullName>
    </recommendedName>
</protein>
<evidence type="ECO:0000313" key="1">
    <source>
        <dbReference type="EMBL" id="MBB5802753.1"/>
    </source>
</evidence>
<dbReference type="Gene3D" id="3.30.530.20">
    <property type="match status" value="1"/>
</dbReference>
<comment type="caution">
    <text evidence="1">The sequence shown here is derived from an EMBL/GenBank/DDBJ whole genome shotgun (WGS) entry which is preliminary data.</text>
</comment>
<dbReference type="CDD" id="cd07812">
    <property type="entry name" value="SRPBCC"/>
    <property type="match status" value="1"/>
</dbReference>
<dbReference type="RefSeq" id="WP_184919642.1">
    <property type="nucleotide sequence ID" value="NZ_JACHMO010000001.1"/>
</dbReference>